<feature type="transmembrane region" description="Helical" evidence="1">
    <location>
        <begin position="16"/>
        <end position="36"/>
    </location>
</feature>
<dbReference type="Proteomes" id="UP000449906">
    <property type="component" value="Unassembled WGS sequence"/>
</dbReference>
<reference evidence="2 3" key="1">
    <citation type="submission" date="2019-09" db="EMBL/GenBank/DDBJ databases">
        <title>Pimelobacter sp. isolated from Paulinella.</title>
        <authorList>
            <person name="Jeong S.E."/>
        </authorList>
    </citation>
    <scope>NUCLEOTIDE SEQUENCE [LARGE SCALE GENOMIC DNA]</scope>
    <source>
        <strain evidence="2 3">Pch-N</strain>
    </source>
</reference>
<proteinExistence type="predicted"/>
<organism evidence="2 3">
    <name type="scientific">Nocardioides simplex</name>
    <name type="common">Arthrobacter simplex</name>
    <dbReference type="NCBI Taxonomy" id="2045"/>
    <lineage>
        <taxon>Bacteria</taxon>
        <taxon>Bacillati</taxon>
        <taxon>Actinomycetota</taxon>
        <taxon>Actinomycetes</taxon>
        <taxon>Propionibacteriales</taxon>
        <taxon>Nocardioidaceae</taxon>
        <taxon>Pimelobacter</taxon>
    </lineage>
</organism>
<name>A0A7J5DWN7_NOCSI</name>
<dbReference type="AlphaFoldDB" id="A0A7J5DWN7"/>
<dbReference type="RefSeq" id="WP_151581643.1">
    <property type="nucleotide sequence ID" value="NZ_WBVM01000002.1"/>
</dbReference>
<keyword evidence="1" id="KW-0812">Transmembrane</keyword>
<gene>
    <name evidence="2" type="ORF">F9L07_20745</name>
</gene>
<protein>
    <submittedName>
        <fullName evidence="2">Uncharacterized protein</fullName>
    </submittedName>
</protein>
<comment type="caution">
    <text evidence="2">The sequence shown here is derived from an EMBL/GenBank/DDBJ whole genome shotgun (WGS) entry which is preliminary data.</text>
</comment>
<feature type="transmembrane region" description="Helical" evidence="1">
    <location>
        <begin position="42"/>
        <end position="64"/>
    </location>
</feature>
<accession>A0A7J5DWN7</accession>
<sequence length="73" mass="7631">MISVHATTWAANRHDVGWAVLGLTWTAVFLAGQAFFAQDDTISAITALGAAMAAVVAVAALTRIGCRLAFVNR</sequence>
<keyword evidence="1" id="KW-0472">Membrane</keyword>
<evidence type="ECO:0000313" key="2">
    <source>
        <dbReference type="EMBL" id="KAB2809456.1"/>
    </source>
</evidence>
<evidence type="ECO:0000256" key="1">
    <source>
        <dbReference type="SAM" id="Phobius"/>
    </source>
</evidence>
<keyword evidence="1" id="KW-1133">Transmembrane helix</keyword>
<evidence type="ECO:0000313" key="3">
    <source>
        <dbReference type="Proteomes" id="UP000449906"/>
    </source>
</evidence>
<dbReference type="EMBL" id="WBVM01000002">
    <property type="protein sequence ID" value="KAB2809456.1"/>
    <property type="molecule type" value="Genomic_DNA"/>
</dbReference>